<reference evidence="2 4" key="1">
    <citation type="submission" date="2015-11" db="EMBL/GenBank/DDBJ databases">
        <title>Genomic analysis of 38 Legionella species identifies large and diverse effector repertoires.</title>
        <authorList>
            <person name="Burstein D."/>
            <person name="Amaro F."/>
            <person name="Zusman T."/>
            <person name="Lifshitz Z."/>
            <person name="Cohen O."/>
            <person name="Gilbert J.A."/>
            <person name="Pupko T."/>
            <person name="Shuman H.A."/>
            <person name="Segal G."/>
        </authorList>
    </citation>
    <scope>NUCLEOTIDE SEQUENCE [LARGE SCALE GENOMIC DNA]</scope>
    <source>
        <strain evidence="2 4">ORW</strain>
    </source>
</reference>
<proteinExistence type="predicted"/>
<dbReference type="RefSeq" id="WP_028382626.1">
    <property type="nucleotide sequence ID" value="NZ_CAAAIT010000005.1"/>
</dbReference>
<dbReference type="Proteomes" id="UP000054921">
    <property type="component" value="Unassembled WGS sequence"/>
</dbReference>
<dbReference type="AlphaFoldDB" id="A0A0W0SB63"/>
<evidence type="ECO:0000313" key="2">
    <source>
        <dbReference type="EMBL" id="KTC80576.1"/>
    </source>
</evidence>
<feature type="chain" id="PRO_5006911790" evidence="1">
    <location>
        <begin position="17"/>
        <end position="266"/>
    </location>
</feature>
<dbReference type="EMBL" id="LR134173">
    <property type="protein sequence ID" value="VEB34766.1"/>
    <property type="molecule type" value="Genomic_DNA"/>
</dbReference>
<gene>
    <name evidence="2" type="ORF">Lche_2596</name>
    <name evidence="3" type="ORF">NCTC11976_01007</name>
</gene>
<protein>
    <submittedName>
        <fullName evidence="2">Uncharacterized protein</fullName>
    </submittedName>
</protein>
<accession>A0A0W0SB63</accession>
<dbReference type="Proteomes" id="UP000277577">
    <property type="component" value="Chromosome"/>
</dbReference>
<dbReference type="PATRIC" id="fig|28084.5.peg.2808"/>
<dbReference type="EMBL" id="LNXW01000013">
    <property type="protein sequence ID" value="KTC80576.1"/>
    <property type="molecule type" value="Genomic_DNA"/>
</dbReference>
<organism evidence="2 4">
    <name type="scientific">Legionella cherrii</name>
    <dbReference type="NCBI Taxonomy" id="28084"/>
    <lineage>
        <taxon>Bacteria</taxon>
        <taxon>Pseudomonadati</taxon>
        <taxon>Pseudomonadota</taxon>
        <taxon>Gammaproteobacteria</taxon>
        <taxon>Legionellales</taxon>
        <taxon>Legionellaceae</taxon>
        <taxon>Legionella</taxon>
    </lineage>
</organism>
<dbReference type="STRING" id="28084.Lche_2596"/>
<keyword evidence="5" id="KW-1185">Reference proteome</keyword>
<evidence type="ECO:0000256" key="1">
    <source>
        <dbReference type="SAM" id="SignalP"/>
    </source>
</evidence>
<keyword evidence="1" id="KW-0732">Signal</keyword>
<feature type="signal peptide" evidence="1">
    <location>
        <begin position="1"/>
        <end position="16"/>
    </location>
</feature>
<reference evidence="3 5" key="2">
    <citation type="submission" date="2018-12" db="EMBL/GenBank/DDBJ databases">
        <authorList>
            <consortium name="Pathogen Informatics"/>
        </authorList>
    </citation>
    <scope>NUCLEOTIDE SEQUENCE [LARGE SCALE GENOMIC DNA]</scope>
    <source>
        <strain evidence="3 5">NCTC11976</strain>
    </source>
</reference>
<evidence type="ECO:0000313" key="3">
    <source>
        <dbReference type="EMBL" id="VEB34766.1"/>
    </source>
</evidence>
<evidence type="ECO:0000313" key="4">
    <source>
        <dbReference type="Proteomes" id="UP000054921"/>
    </source>
</evidence>
<name>A0A0W0SB63_9GAMM</name>
<evidence type="ECO:0000313" key="5">
    <source>
        <dbReference type="Proteomes" id="UP000277577"/>
    </source>
</evidence>
<sequence length="266" mass="29732">MKIRIFGFIIFSSVFAAKMSAAVPADLMFHNKPIDALCFFNSEGKEIDLEHCGLAKAKYAVKGHNSSLIAKGYIGYNWQDPEYPGPAEGYSYYKFFNAGKNEYWLYTINSGGGTGDFTTLYKVKRKNTRTLEIEMLVGGDRCNGGVQDVSVVNNHLSFSQNLTAYDLIVLSKTSDLKVKAYDDLAACAVCCVAKAYYELNSNAQLQLNFVDLEHAKDMQEMTEQGTLQPCFNQLFASYNAEGKNKLTQNMLDEFVAKFKQTCKKAD</sequence>
<dbReference type="OrthoDB" id="5653424at2"/>